<sequence length="521" mass="55523">MKHALLGIDVGTYSSKATLTTLDGRILNTATIPHDISLPHPGHVEQDADKVWWHDVCALCKTVMEGTGLSGKDVAALAVSAIGPCVVPLDAKMRPLRPAILYGVDVRAEVEIAEIEAEFGAAAIREFSLMDLTSQAIGPKIRWIRKHEPDVWAATAHLATASSYLSYRLTGQHCTDRHTASHYMPLYNPGTGTWDERFNNAFVPLDALPRPAWSDEIAGEVTADAAQATGLSVGTPVAVGAVDALSEAISVGAVAPGDLMVMYGSTTFFVLVQDRPTPDPRVWTVAGAYEGQFNLAAGMSTTGSLTRWFKDELARDLDEPGGYAALFDGAANVAPGAGGLLVLPYFSGERTPINDMRASGVIAGLSLSHSREQLFRAVLEGVGFGVRHNLEAFADIGAKVNRVVAVGGGAQGNTWLQIVSDITQVEQEVPAVTVGASFGNAFLAGCAAGLVRRSDISQWVQPGRRIVPDPSRREVYDSLYAQYRKLYDGTRDVMHALKSIASTHADARVRQPVARAASPNA</sequence>
<evidence type="ECO:0000256" key="3">
    <source>
        <dbReference type="ARBA" id="ARBA00022777"/>
    </source>
</evidence>
<name>A0A250DS56_9BURK</name>
<reference evidence="7 8" key="1">
    <citation type="submission" date="2017-09" db="EMBL/GenBank/DDBJ databases">
        <title>The diverse metabolic capabilities of V. boronicumulans make it an excellent choice for continued studies on novel biodegradation.</title>
        <authorList>
            <person name="Sun S."/>
        </authorList>
    </citation>
    <scope>NUCLEOTIDE SEQUENCE [LARGE SCALE GENOMIC DNA]</scope>
    <source>
        <strain evidence="7 8">J1</strain>
    </source>
</reference>
<accession>A0A250DS56</accession>
<dbReference type="Proteomes" id="UP000217154">
    <property type="component" value="Chromosome"/>
</dbReference>
<evidence type="ECO:0000256" key="1">
    <source>
        <dbReference type="ARBA" id="ARBA00009156"/>
    </source>
</evidence>
<dbReference type="PANTHER" id="PTHR43095:SF5">
    <property type="entry name" value="XYLULOSE KINASE"/>
    <property type="match status" value="1"/>
</dbReference>
<proteinExistence type="inferred from homology"/>
<dbReference type="InterPro" id="IPR018483">
    <property type="entry name" value="Carb_kinase_FGGY_CS"/>
</dbReference>
<dbReference type="Pfam" id="PF02782">
    <property type="entry name" value="FGGY_C"/>
    <property type="match status" value="1"/>
</dbReference>
<evidence type="ECO:0000256" key="2">
    <source>
        <dbReference type="ARBA" id="ARBA00022679"/>
    </source>
</evidence>
<dbReference type="InterPro" id="IPR018485">
    <property type="entry name" value="FGGY_C"/>
</dbReference>
<evidence type="ECO:0000259" key="6">
    <source>
        <dbReference type="Pfam" id="PF02782"/>
    </source>
</evidence>
<dbReference type="AlphaFoldDB" id="A0A250DS56"/>
<dbReference type="Gene3D" id="3.30.420.40">
    <property type="match status" value="2"/>
</dbReference>
<dbReference type="InterPro" id="IPR050406">
    <property type="entry name" value="FGGY_Carb_Kinase"/>
</dbReference>
<dbReference type="InterPro" id="IPR000577">
    <property type="entry name" value="Carb_kinase_FGGY"/>
</dbReference>
<protein>
    <submittedName>
        <fullName evidence="7">Sugar kinase</fullName>
    </submittedName>
</protein>
<keyword evidence="3 4" id="KW-0418">Kinase</keyword>
<dbReference type="Pfam" id="PF00370">
    <property type="entry name" value="FGGY_N"/>
    <property type="match status" value="1"/>
</dbReference>
<evidence type="ECO:0000259" key="5">
    <source>
        <dbReference type="Pfam" id="PF00370"/>
    </source>
</evidence>
<dbReference type="EMBL" id="CP023284">
    <property type="protein sequence ID" value="ATA57072.1"/>
    <property type="molecule type" value="Genomic_DNA"/>
</dbReference>
<comment type="similarity">
    <text evidence="1 4">Belongs to the FGGY kinase family.</text>
</comment>
<evidence type="ECO:0000313" key="8">
    <source>
        <dbReference type="Proteomes" id="UP000217154"/>
    </source>
</evidence>
<dbReference type="PIRSF" id="PIRSF000538">
    <property type="entry name" value="GlpK"/>
    <property type="match status" value="1"/>
</dbReference>
<dbReference type="RefSeq" id="WP_095747062.1">
    <property type="nucleotide sequence ID" value="NZ_CP023284.1"/>
</dbReference>
<keyword evidence="2 4" id="KW-0808">Transferase</keyword>
<feature type="domain" description="Carbohydrate kinase FGGY N-terminal" evidence="5">
    <location>
        <begin position="5"/>
        <end position="248"/>
    </location>
</feature>
<dbReference type="SUPFAM" id="SSF53067">
    <property type="entry name" value="Actin-like ATPase domain"/>
    <property type="match status" value="2"/>
</dbReference>
<dbReference type="PANTHER" id="PTHR43095">
    <property type="entry name" value="SUGAR KINASE"/>
    <property type="match status" value="1"/>
</dbReference>
<dbReference type="GO" id="GO:0016773">
    <property type="term" value="F:phosphotransferase activity, alcohol group as acceptor"/>
    <property type="evidence" value="ECO:0007669"/>
    <property type="project" value="InterPro"/>
</dbReference>
<dbReference type="CDD" id="cd07804">
    <property type="entry name" value="ASKHA_NBD_FGGY_RrXK-like"/>
    <property type="match status" value="1"/>
</dbReference>
<dbReference type="GO" id="GO:0005975">
    <property type="term" value="P:carbohydrate metabolic process"/>
    <property type="evidence" value="ECO:0007669"/>
    <property type="project" value="InterPro"/>
</dbReference>
<dbReference type="KEGG" id="vbo:CKY39_30500"/>
<evidence type="ECO:0000313" key="7">
    <source>
        <dbReference type="EMBL" id="ATA57072.1"/>
    </source>
</evidence>
<dbReference type="InterPro" id="IPR018484">
    <property type="entry name" value="FGGY_N"/>
</dbReference>
<dbReference type="GO" id="GO:0016301">
    <property type="term" value="F:kinase activity"/>
    <property type="evidence" value="ECO:0007669"/>
    <property type="project" value="UniProtKB-KW"/>
</dbReference>
<dbReference type="PROSITE" id="PS00445">
    <property type="entry name" value="FGGY_KINASES_2"/>
    <property type="match status" value="1"/>
</dbReference>
<evidence type="ECO:0000256" key="4">
    <source>
        <dbReference type="RuleBase" id="RU003733"/>
    </source>
</evidence>
<dbReference type="InterPro" id="IPR043129">
    <property type="entry name" value="ATPase_NBD"/>
</dbReference>
<feature type="domain" description="Carbohydrate kinase FGGY C-terminal" evidence="6">
    <location>
        <begin position="260"/>
        <end position="448"/>
    </location>
</feature>
<gene>
    <name evidence="7" type="ORF">CKY39_30500</name>
</gene>
<organism evidence="7 8">
    <name type="scientific">Variovorax boronicumulans</name>
    <dbReference type="NCBI Taxonomy" id="436515"/>
    <lineage>
        <taxon>Bacteria</taxon>
        <taxon>Pseudomonadati</taxon>
        <taxon>Pseudomonadota</taxon>
        <taxon>Betaproteobacteria</taxon>
        <taxon>Burkholderiales</taxon>
        <taxon>Comamonadaceae</taxon>
        <taxon>Variovorax</taxon>
    </lineage>
</organism>